<evidence type="ECO:0000313" key="2">
    <source>
        <dbReference type="EMBL" id="QDY33547.1"/>
    </source>
</evidence>
<evidence type="ECO:0000313" key="4">
    <source>
        <dbReference type="Proteomes" id="UP000962161"/>
    </source>
</evidence>
<sequence>MEAGGSSMDSGGKLIYLEKILYMIIKLYSFSLEFNIKFI</sequence>
<dbReference type="Proteomes" id="UP000193911">
    <property type="component" value="Unassembled WGS sequence"/>
</dbReference>
<evidence type="ECO:0000313" key="3">
    <source>
        <dbReference type="Proteomes" id="UP000193911"/>
    </source>
</evidence>
<dbReference type="EMBL" id="CP022405">
    <property type="protein sequence ID" value="QDY33547.1"/>
    <property type="molecule type" value="Genomic_DNA"/>
</dbReference>
<evidence type="ECO:0000313" key="1">
    <source>
        <dbReference type="EMBL" id="OSB17079.1"/>
    </source>
</evidence>
<protein>
    <submittedName>
        <fullName evidence="2">Uncharacterized protein</fullName>
    </submittedName>
</protein>
<organism evidence="2 4">
    <name type="scientific">Clostridium sporogenes</name>
    <dbReference type="NCBI Taxonomy" id="1509"/>
    <lineage>
        <taxon>Bacteria</taxon>
        <taxon>Bacillati</taxon>
        <taxon>Bacillota</taxon>
        <taxon>Clostridia</taxon>
        <taxon>Eubacteriales</taxon>
        <taxon>Clostridiaceae</taxon>
        <taxon>Clostridium</taxon>
    </lineage>
</organism>
<proteinExistence type="predicted"/>
<dbReference type="EMBL" id="MWJJ01000002">
    <property type="protein sequence ID" value="OSB17079.1"/>
    <property type="molecule type" value="Genomic_DNA"/>
</dbReference>
<accession>A0AAE6I7R9</accession>
<reference evidence="2" key="2">
    <citation type="submission" date="2017-07" db="EMBL/GenBank/DDBJ databases">
        <title>Genome sequencing of BoNT-producing clostridia.</title>
        <authorList>
            <person name="Williamson C."/>
        </authorList>
    </citation>
    <scope>NUCLEOTIDE SEQUENCE</scope>
    <source>
        <strain evidence="2">AM553</strain>
    </source>
</reference>
<reference evidence="1 3" key="1">
    <citation type="submission" date="2017-02" db="EMBL/GenBank/DDBJ databases">
        <title>Differentiating clades of botulinum-neurotoxin-producing Clostridia with a simple, multiplex PCR assay.</title>
        <authorList>
            <person name="Williamson C.H.D."/>
            <person name="Vazquez A."/>
            <person name="Hill K."/>
            <person name="Smith T.J."/>
            <person name="Nottingham R."/>
            <person name="Stone N.E."/>
            <person name="Sobek C.J."/>
            <person name="Cocking J.H."/>
            <person name="Fernandez R.A."/>
            <person name="Caballero P.A."/>
            <person name="Leiser O.P."/>
            <person name="Keim P."/>
            <person name="Sahl J.W."/>
        </authorList>
    </citation>
    <scope>NUCLEOTIDE SEQUENCE [LARGE SCALE GENOMIC DNA]</scope>
    <source>
        <strain evidence="1 3">CLS_DGF_0088_06</strain>
    </source>
</reference>
<gene>
    <name evidence="1" type="ORF">B2H94_12935</name>
    <name evidence="2" type="ORF">CGS26_14735</name>
</gene>
<name>A0AAE6I7R9_CLOSG</name>
<dbReference type="Proteomes" id="UP000962161">
    <property type="component" value="Chromosome"/>
</dbReference>
<dbReference type="AlphaFoldDB" id="A0AAE6I7R9"/>